<gene>
    <name evidence="3" type="ORF">QR680_007136</name>
</gene>
<comment type="caution">
    <text evidence="3">The sequence shown here is derived from an EMBL/GenBank/DDBJ whole genome shotgun (WGS) entry which is preliminary data.</text>
</comment>
<feature type="compositionally biased region" description="Basic and acidic residues" evidence="1">
    <location>
        <begin position="104"/>
        <end position="119"/>
    </location>
</feature>
<keyword evidence="2" id="KW-1133">Transmembrane helix</keyword>
<evidence type="ECO:0000256" key="1">
    <source>
        <dbReference type="SAM" id="MobiDB-lite"/>
    </source>
</evidence>
<evidence type="ECO:0000313" key="3">
    <source>
        <dbReference type="EMBL" id="KAK0414079.1"/>
    </source>
</evidence>
<feature type="region of interest" description="Disordered" evidence="1">
    <location>
        <begin position="65"/>
        <end position="119"/>
    </location>
</feature>
<dbReference type="EMBL" id="JAUCMV010000003">
    <property type="protein sequence ID" value="KAK0414079.1"/>
    <property type="molecule type" value="Genomic_DNA"/>
</dbReference>
<protein>
    <submittedName>
        <fullName evidence="3">Uncharacterized protein</fullName>
    </submittedName>
</protein>
<keyword evidence="2" id="KW-0812">Transmembrane</keyword>
<sequence length="119" mass="13326">MRHLLHYHTHPLLQVTQHRAVVELLRFKKDFPNAGMLSELLTGLMWCIVAVFGVNLFTLTLCVKSPKSPKSPMSPISPTSPEPKRDGVSLLAKTDQTLTVTTDPDLKERSNYNVDSKAK</sequence>
<accession>A0AA39LYL0</accession>
<dbReference type="AlphaFoldDB" id="A0AA39LYL0"/>
<evidence type="ECO:0000313" key="4">
    <source>
        <dbReference type="Proteomes" id="UP001175271"/>
    </source>
</evidence>
<evidence type="ECO:0000256" key="2">
    <source>
        <dbReference type="SAM" id="Phobius"/>
    </source>
</evidence>
<name>A0AA39LYL0_9BILA</name>
<feature type="compositionally biased region" description="Low complexity" evidence="1">
    <location>
        <begin position="65"/>
        <end position="79"/>
    </location>
</feature>
<proteinExistence type="predicted"/>
<keyword evidence="2" id="KW-0472">Membrane</keyword>
<organism evidence="3 4">
    <name type="scientific">Steinernema hermaphroditum</name>
    <dbReference type="NCBI Taxonomy" id="289476"/>
    <lineage>
        <taxon>Eukaryota</taxon>
        <taxon>Metazoa</taxon>
        <taxon>Ecdysozoa</taxon>
        <taxon>Nematoda</taxon>
        <taxon>Chromadorea</taxon>
        <taxon>Rhabditida</taxon>
        <taxon>Tylenchina</taxon>
        <taxon>Panagrolaimomorpha</taxon>
        <taxon>Strongyloidoidea</taxon>
        <taxon>Steinernematidae</taxon>
        <taxon>Steinernema</taxon>
    </lineage>
</organism>
<keyword evidence="4" id="KW-1185">Reference proteome</keyword>
<feature type="transmembrane region" description="Helical" evidence="2">
    <location>
        <begin position="43"/>
        <end position="63"/>
    </location>
</feature>
<reference evidence="3" key="1">
    <citation type="submission" date="2023-06" db="EMBL/GenBank/DDBJ databases">
        <title>Genomic analysis of the entomopathogenic nematode Steinernema hermaphroditum.</title>
        <authorList>
            <person name="Schwarz E.M."/>
            <person name="Heppert J.K."/>
            <person name="Baniya A."/>
            <person name="Schwartz H.T."/>
            <person name="Tan C.-H."/>
            <person name="Antoshechkin I."/>
            <person name="Sternberg P.W."/>
            <person name="Goodrich-Blair H."/>
            <person name="Dillman A.R."/>
        </authorList>
    </citation>
    <scope>NUCLEOTIDE SEQUENCE</scope>
    <source>
        <strain evidence="3">PS9179</strain>
        <tissue evidence="3">Whole animal</tissue>
    </source>
</reference>
<dbReference type="Proteomes" id="UP001175271">
    <property type="component" value="Unassembled WGS sequence"/>
</dbReference>